<gene>
    <name evidence="1" type="primary">rplC_2</name>
    <name evidence="1" type="ORF">CIB43_00455</name>
</gene>
<accession>A0A223M9W9</accession>
<keyword evidence="1" id="KW-0687">Ribonucleoprotein</keyword>
<evidence type="ECO:0000313" key="1">
    <source>
        <dbReference type="EMBL" id="ASU14351.1"/>
    </source>
</evidence>
<sequence>MKGILGKKVGMSQLFTTEGIAIPVSIIEVPENIVTKIITKEKIVIMRFNWQPLIKNSPVF</sequence>
<keyword evidence="1" id="KW-0689">Ribosomal protein</keyword>
<dbReference type="GO" id="GO:0005840">
    <property type="term" value="C:ribosome"/>
    <property type="evidence" value="ECO:0007669"/>
    <property type="project" value="UniProtKB-KW"/>
</dbReference>
<name>A0A223M9W9_MESHO</name>
<organism evidence="1 2">
    <name type="scientific">Mesomycoplasma hyopneumoniae</name>
    <name type="common">Mycoplasma hyopneumoniae</name>
    <dbReference type="NCBI Taxonomy" id="2099"/>
    <lineage>
        <taxon>Bacteria</taxon>
        <taxon>Bacillati</taxon>
        <taxon>Mycoplasmatota</taxon>
        <taxon>Mycoplasmoidales</taxon>
        <taxon>Metamycoplasmataceae</taxon>
        <taxon>Mesomycoplasma</taxon>
    </lineage>
</organism>
<proteinExistence type="predicted"/>
<reference evidence="1 2" key="1">
    <citation type="submission" date="2017-08" db="EMBL/GenBank/DDBJ databases">
        <title>The complete genome sequence of a Mycoplasma hyopneumoniae isolate in Korea.</title>
        <authorList>
            <person name="Han J."/>
            <person name="Lee N."/>
        </authorList>
    </citation>
    <scope>NUCLEOTIDE SEQUENCE [LARGE SCALE GENOMIC DNA]</scope>
    <source>
        <strain evidence="1 2">KM014</strain>
    </source>
</reference>
<dbReference type="InterPro" id="IPR009000">
    <property type="entry name" value="Transl_B-barrel_sf"/>
</dbReference>
<dbReference type="Proteomes" id="UP000215452">
    <property type="component" value="Chromosome"/>
</dbReference>
<dbReference type="AlphaFoldDB" id="A0A223M9W9"/>
<dbReference type="SUPFAM" id="SSF50447">
    <property type="entry name" value="Translation proteins"/>
    <property type="match status" value="1"/>
</dbReference>
<dbReference type="EMBL" id="CP022714">
    <property type="protein sequence ID" value="ASU14351.1"/>
    <property type="molecule type" value="Genomic_DNA"/>
</dbReference>
<protein>
    <submittedName>
        <fullName evidence="1">50S ribosomal protein L3</fullName>
    </submittedName>
</protein>
<evidence type="ECO:0000313" key="2">
    <source>
        <dbReference type="Proteomes" id="UP000215452"/>
    </source>
</evidence>
<dbReference type="Gene3D" id="2.40.30.10">
    <property type="entry name" value="Translation factors"/>
    <property type="match status" value="1"/>
</dbReference>